<feature type="transmembrane region" description="Helical" evidence="1">
    <location>
        <begin position="120"/>
        <end position="136"/>
    </location>
</feature>
<keyword evidence="1" id="KW-1133">Transmembrane helix</keyword>
<evidence type="ECO:0000313" key="2">
    <source>
        <dbReference type="EMBL" id="SFI35946.1"/>
    </source>
</evidence>
<dbReference type="STRING" id="1125876.SAMN05443292_2252"/>
<dbReference type="NCBIfam" id="TIGR04127">
    <property type="entry name" value="flavo_near_exo"/>
    <property type="match status" value="1"/>
</dbReference>
<protein>
    <submittedName>
        <fullName evidence="2">Exosortase F-associated protein</fullName>
    </submittedName>
</protein>
<dbReference type="AlphaFoldDB" id="A0A1I3HJN0"/>
<keyword evidence="1" id="KW-0472">Membrane</keyword>
<sequence>MKSFKWIFVLLALAGLIAVRTVEDRLFYDPFLDFFKSADVNAKFPAFNWWPLVLNYLFRFGLNLVFSLVIIQALFQNKKWTLQALVLISIVFSITFSLYLICISTKFEIGYLFSFYMRRFVIQPLILLLIVPLFYYRKAQLEKGLEI</sequence>
<dbReference type="Proteomes" id="UP000198931">
    <property type="component" value="Unassembled WGS sequence"/>
</dbReference>
<feature type="transmembrane region" description="Helical" evidence="1">
    <location>
        <begin position="56"/>
        <end position="75"/>
    </location>
</feature>
<gene>
    <name evidence="2" type="ORF">SAMN05443292_2252</name>
</gene>
<keyword evidence="3" id="KW-1185">Reference proteome</keyword>
<keyword evidence="1" id="KW-0812">Transmembrane</keyword>
<accession>A0A1I3HJN0</accession>
<dbReference type="RefSeq" id="WP_090080611.1">
    <property type="nucleotide sequence ID" value="NZ_FOQT01000004.1"/>
</dbReference>
<feature type="transmembrane region" description="Helical" evidence="1">
    <location>
        <begin position="82"/>
        <end position="100"/>
    </location>
</feature>
<dbReference type="InterPro" id="IPR026414">
    <property type="entry name" value="ExosoTase_F-assoc_memb"/>
</dbReference>
<evidence type="ECO:0000256" key="1">
    <source>
        <dbReference type="SAM" id="Phobius"/>
    </source>
</evidence>
<dbReference type="OrthoDB" id="982493at2"/>
<proteinExistence type="predicted"/>
<evidence type="ECO:0000313" key="3">
    <source>
        <dbReference type="Proteomes" id="UP000198931"/>
    </source>
</evidence>
<dbReference type="EMBL" id="FOQT01000004">
    <property type="protein sequence ID" value="SFI35946.1"/>
    <property type="molecule type" value="Genomic_DNA"/>
</dbReference>
<reference evidence="2 3" key="1">
    <citation type="submission" date="2016-10" db="EMBL/GenBank/DDBJ databases">
        <authorList>
            <person name="de Groot N.N."/>
        </authorList>
    </citation>
    <scope>NUCLEOTIDE SEQUENCE [LARGE SCALE GENOMIC DNA]</scope>
    <source>
        <strain evidence="2 3">DSM 26000</strain>
    </source>
</reference>
<name>A0A1I3HJN0_9FLAO</name>
<organism evidence="2 3">
    <name type="scientific">Halpernia frigidisoli</name>
    <dbReference type="NCBI Taxonomy" id="1125876"/>
    <lineage>
        <taxon>Bacteria</taxon>
        <taxon>Pseudomonadati</taxon>
        <taxon>Bacteroidota</taxon>
        <taxon>Flavobacteriia</taxon>
        <taxon>Flavobacteriales</taxon>
        <taxon>Weeksellaceae</taxon>
        <taxon>Chryseobacterium group</taxon>
        <taxon>Halpernia</taxon>
    </lineage>
</organism>